<dbReference type="InterPro" id="IPR025698">
    <property type="entry name" value="2TM_dom"/>
</dbReference>
<dbReference type="EMBL" id="CP049057">
    <property type="protein sequence ID" value="QIE58138.1"/>
    <property type="molecule type" value="Genomic_DNA"/>
</dbReference>
<evidence type="ECO:0000259" key="2">
    <source>
        <dbReference type="Pfam" id="PF13239"/>
    </source>
</evidence>
<dbReference type="AlphaFoldDB" id="A0A6G6GHV9"/>
<organism evidence="3 4">
    <name type="scientific">Rasiella rasia</name>
    <dbReference type="NCBI Taxonomy" id="2744027"/>
    <lineage>
        <taxon>Bacteria</taxon>
        <taxon>Pseudomonadati</taxon>
        <taxon>Bacteroidota</taxon>
        <taxon>Flavobacteriia</taxon>
        <taxon>Flavobacteriales</taxon>
        <taxon>Flavobacteriaceae</taxon>
        <taxon>Rasiella</taxon>
    </lineage>
</organism>
<keyword evidence="4" id="KW-1185">Reference proteome</keyword>
<keyword evidence="1" id="KW-1133">Transmembrane helix</keyword>
<protein>
    <submittedName>
        <fullName evidence="3">2TM domain-containing protein</fullName>
    </submittedName>
</protein>
<gene>
    <name evidence="3" type="ORF">G5B37_00715</name>
</gene>
<dbReference type="Proteomes" id="UP000505306">
    <property type="component" value="Chromosome"/>
</dbReference>
<dbReference type="Pfam" id="PF13239">
    <property type="entry name" value="2TM"/>
    <property type="match status" value="1"/>
</dbReference>
<evidence type="ECO:0000313" key="4">
    <source>
        <dbReference type="Proteomes" id="UP000505306"/>
    </source>
</evidence>
<dbReference type="KEGG" id="mgel:G5B37_00715"/>
<accession>A0A6G6GHV9</accession>
<sequence length="99" mass="11702">METLNNNREFRLQQAKEKVEKLKGFYTHFTIYLIFVPIFISINYFGGSNFPWAVFPIIGWGFGVFGHASETFGWNPFFGKNWEERKMKEFMDSDTSINL</sequence>
<feature type="transmembrane region" description="Helical" evidence="1">
    <location>
        <begin position="25"/>
        <end position="45"/>
    </location>
</feature>
<feature type="transmembrane region" description="Helical" evidence="1">
    <location>
        <begin position="57"/>
        <end position="78"/>
    </location>
</feature>
<dbReference type="RefSeq" id="WP_164678136.1">
    <property type="nucleotide sequence ID" value="NZ_CP049057.1"/>
</dbReference>
<evidence type="ECO:0000313" key="3">
    <source>
        <dbReference type="EMBL" id="QIE58138.1"/>
    </source>
</evidence>
<evidence type="ECO:0000256" key="1">
    <source>
        <dbReference type="SAM" id="Phobius"/>
    </source>
</evidence>
<name>A0A6G6GHV9_9FLAO</name>
<keyword evidence="1" id="KW-0812">Transmembrane</keyword>
<reference evidence="3 4" key="1">
    <citation type="submission" date="2020-02" db="EMBL/GenBank/DDBJ databases">
        <title>Complete genome sequence of Flavobacteriaceae bacterium.</title>
        <authorList>
            <person name="Kim S.-J."/>
            <person name="Kim Y.-S."/>
            <person name="Kim K.-H."/>
        </authorList>
    </citation>
    <scope>NUCLEOTIDE SEQUENCE [LARGE SCALE GENOMIC DNA]</scope>
    <source>
        <strain evidence="3 4">RR4-40</strain>
    </source>
</reference>
<keyword evidence="1" id="KW-0472">Membrane</keyword>
<proteinExistence type="predicted"/>
<feature type="domain" description="2TM" evidence="2">
    <location>
        <begin position="13"/>
        <end position="92"/>
    </location>
</feature>